<organism evidence="3 4">
    <name type="scientific">Exophiala xenobiotica</name>
    <dbReference type="NCBI Taxonomy" id="348802"/>
    <lineage>
        <taxon>Eukaryota</taxon>
        <taxon>Fungi</taxon>
        <taxon>Dikarya</taxon>
        <taxon>Ascomycota</taxon>
        <taxon>Pezizomycotina</taxon>
        <taxon>Eurotiomycetes</taxon>
        <taxon>Chaetothyriomycetidae</taxon>
        <taxon>Chaetothyriales</taxon>
        <taxon>Herpotrichiellaceae</taxon>
        <taxon>Exophiala</taxon>
    </lineage>
</organism>
<feature type="domain" description="Amidohydrolase-related" evidence="2">
    <location>
        <begin position="63"/>
        <end position="439"/>
    </location>
</feature>
<keyword evidence="1" id="KW-0378">Hydrolase</keyword>
<dbReference type="HOGENOM" id="CLU_012358_2_1_1"/>
<dbReference type="Proteomes" id="UP000054342">
    <property type="component" value="Unassembled WGS sequence"/>
</dbReference>
<dbReference type="Pfam" id="PF01979">
    <property type="entry name" value="Amidohydro_1"/>
    <property type="match status" value="1"/>
</dbReference>
<dbReference type="STRING" id="348802.A0A0D2EGN1"/>
<evidence type="ECO:0000313" key="4">
    <source>
        <dbReference type="Proteomes" id="UP000054342"/>
    </source>
</evidence>
<proteinExistence type="predicted"/>
<keyword evidence="4" id="KW-1185">Reference proteome</keyword>
<dbReference type="CDD" id="cd01298">
    <property type="entry name" value="ATZ_TRZ_like"/>
    <property type="match status" value="1"/>
</dbReference>
<dbReference type="SUPFAM" id="SSF51556">
    <property type="entry name" value="Metallo-dependent hydrolases"/>
    <property type="match status" value="1"/>
</dbReference>
<dbReference type="InterPro" id="IPR011059">
    <property type="entry name" value="Metal-dep_hydrolase_composite"/>
</dbReference>
<dbReference type="PANTHER" id="PTHR43794:SF11">
    <property type="entry name" value="AMIDOHYDROLASE-RELATED DOMAIN-CONTAINING PROTEIN"/>
    <property type="match status" value="1"/>
</dbReference>
<reference evidence="3 4" key="1">
    <citation type="submission" date="2015-01" db="EMBL/GenBank/DDBJ databases">
        <title>The Genome Sequence of Exophiala xenobiotica CBS118157.</title>
        <authorList>
            <consortium name="The Broad Institute Genomics Platform"/>
            <person name="Cuomo C."/>
            <person name="de Hoog S."/>
            <person name="Gorbushina A."/>
            <person name="Stielow B."/>
            <person name="Teixiera M."/>
            <person name="Abouelleil A."/>
            <person name="Chapman S.B."/>
            <person name="Priest M."/>
            <person name="Young S.K."/>
            <person name="Wortman J."/>
            <person name="Nusbaum C."/>
            <person name="Birren B."/>
        </authorList>
    </citation>
    <scope>NUCLEOTIDE SEQUENCE [LARGE SCALE GENOMIC DNA]</scope>
    <source>
        <strain evidence="3 4">CBS 118157</strain>
    </source>
</reference>
<dbReference type="OrthoDB" id="194468at2759"/>
<dbReference type="RefSeq" id="XP_013315157.1">
    <property type="nucleotide sequence ID" value="XM_013459703.1"/>
</dbReference>
<sequence>MKNISTLFIHATVITVDGDRRIWLDGAVLVTLNRIVAIDKTASLLRNPDLPAETRIVDCTGRIILPGMVNTHAHLAQSLLRGLAEDVPLHSWLCDSIWPLEANYEGEDGYVAARLTIAEMLRSGTTCFLEAMLTYRSGFDNVVRAVDEMGIRGCLGKLVKVEETNTRLGITDPRDRDVTSMSIASALVAHENFHGSSGGRLQVWMAAGTPRGSSESAHKAIGDTCAQHGIGLTMHCAEAPKDLSIYRESYGCTPVEFCARNHLIGKGRNTVLAHMVNLDLDKDLPLLRDAGTSIAHNPSSNCKLASGIAPVPDMMTSEVNVCLGTDGAPCSNTYDMLQEMRLAALIHKGTWRDAAVMDAEEVLAMATINGAKALGLDKEIGSLEVGKKADFIVLDVSGLHCTPFDQDQVSDGGLDPVTTVVYSCSGSDVEMVVIDGQMVVEDRKLICADERQIKEAARGTIRRLRDQAGVRSRLKRNIC</sequence>
<accession>A0A0D2EGN1</accession>
<dbReference type="PANTHER" id="PTHR43794">
    <property type="entry name" value="AMINOHYDROLASE SSNA-RELATED"/>
    <property type="match status" value="1"/>
</dbReference>
<dbReference type="GO" id="GO:0016810">
    <property type="term" value="F:hydrolase activity, acting on carbon-nitrogen (but not peptide) bonds"/>
    <property type="evidence" value="ECO:0007669"/>
    <property type="project" value="InterPro"/>
</dbReference>
<name>A0A0D2EGN1_9EURO</name>
<dbReference type="InterPro" id="IPR050287">
    <property type="entry name" value="MTA/SAH_deaminase"/>
</dbReference>
<dbReference type="InterPro" id="IPR032466">
    <property type="entry name" value="Metal_Hydrolase"/>
</dbReference>
<evidence type="ECO:0000256" key="1">
    <source>
        <dbReference type="ARBA" id="ARBA00022801"/>
    </source>
</evidence>
<dbReference type="Gene3D" id="2.30.40.10">
    <property type="entry name" value="Urease, subunit C, domain 1"/>
    <property type="match status" value="1"/>
</dbReference>
<protein>
    <recommendedName>
        <fullName evidence="2">Amidohydrolase-related domain-containing protein</fullName>
    </recommendedName>
</protein>
<dbReference type="GeneID" id="25328832"/>
<dbReference type="InterPro" id="IPR006680">
    <property type="entry name" value="Amidohydro-rel"/>
</dbReference>
<dbReference type="Gene3D" id="3.20.20.140">
    <property type="entry name" value="Metal-dependent hydrolases"/>
    <property type="match status" value="1"/>
</dbReference>
<dbReference type="SUPFAM" id="SSF51338">
    <property type="entry name" value="Composite domain of metallo-dependent hydrolases"/>
    <property type="match status" value="1"/>
</dbReference>
<dbReference type="EMBL" id="KN847320">
    <property type="protein sequence ID" value="KIW54573.1"/>
    <property type="molecule type" value="Genomic_DNA"/>
</dbReference>
<evidence type="ECO:0000313" key="3">
    <source>
        <dbReference type="EMBL" id="KIW54573.1"/>
    </source>
</evidence>
<evidence type="ECO:0000259" key="2">
    <source>
        <dbReference type="Pfam" id="PF01979"/>
    </source>
</evidence>
<gene>
    <name evidence="3" type="ORF">PV05_06924</name>
</gene>
<dbReference type="AlphaFoldDB" id="A0A0D2EGN1"/>